<evidence type="ECO:0000256" key="1">
    <source>
        <dbReference type="SAM" id="Phobius"/>
    </source>
</evidence>
<dbReference type="AlphaFoldDB" id="K1XZC7"/>
<accession>K1XZC7</accession>
<sequence>MKKFIYSLILVSFTFLSLSPIFAECSYDGNGSVQWALEGCAPVGSVTSNDYSIAWGVKAKVVSITNQLILVGSILSVWGIVFAAILYVTALGDGEKVKKAKTALQFSIIGFVLMLLSFPIVNALVNLIYWIG</sequence>
<dbReference type="EMBL" id="AMFJ01034085">
    <property type="protein sequence ID" value="EKD30341.1"/>
    <property type="molecule type" value="Genomic_DNA"/>
</dbReference>
<name>K1XZC7_9BACT</name>
<evidence type="ECO:0000313" key="3">
    <source>
        <dbReference type="EMBL" id="EKD30341.1"/>
    </source>
</evidence>
<keyword evidence="1" id="KW-0812">Transmembrane</keyword>
<comment type="caution">
    <text evidence="3">The sequence shown here is derived from an EMBL/GenBank/DDBJ whole genome shotgun (WGS) entry which is preliminary data.</text>
</comment>
<feature type="transmembrane region" description="Helical" evidence="1">
    <location>
        <begin position="103"/>
        <end position="131"/>
    </location>
</feature>
<reference evidence="3" key="1">
    <citation type="journal article" date="2012" name="Science">
        <title>Fermentation, hydrogen, and sulfur metabolism in multiple uncultivated bacterial phyla.</title>
        <authorList>
            <person name="Wrighton K.C."/>
            <person name="Thomas B.C."/>
            <person name="Sharon I."/>
            <person name="Miller C.S."/>
            <person name="Castelle C.J."/>
            <person name="VerBerkmoes N.C."/>
            <person name="Wilkins M.J."/>
            <person name="Hettich R.L."/>
            <person name="Lipton M.S."/>
            <person name="Williams K.H."/>
            <person name="Long P.E."/>
            <person name="Banfield J.F."/>
        </authorList>
    </citation>
    <scope>NUCLEOTIDE SEQUENCE [LARGE SCALE GENOMIC DNA]</scope>
</reference>
<feature type="chain" id="PRO_5022762210" evidence="2">
    <location>
        <begin position="24"/>
        <end position="132"/>
    </location>
</feature>
<keyword evidence="2" id="KW-0732">Signal</keyword>
<keyword evidence="1" id="KW-0472">Membrane</keyword>
<feature type="transmembrane region" description="Helical" evidence="1">
    <location>
        <begin position="68"/>
        <end position="91"/>
    </location>
</feature>
<feature type="signal peptide" evidence="2">
    <location>
        <begin position="1"/>
        <end position="23"/>
    </location>
</feature>
<evidence type="ECO:0000256" key="2">
    <source>
        <dbReference type="SAM" id="SignalP"/>
    </source>
</evidence>
<protein>
    <submittedName>
        <fullName evidence="3">Uncharacterized protein</fullName>
    </submittedName>
</protein>
<keyword evidence="1" id="KW-1133">Transmembrane helix</keyword>
<proteinExistence type="predicted"/>
<organism evidence="3">
    <name type="scientific">uncultured bacterium</name>
    <name type="common">gcode 4</name>
    <dbReference type="NCBI Taxonomy" id="1234023"/>
    <lineage>
        <taxon>Bacteria</taxon>
        <taxon>environmental samples</taxon>
    </lineage>
</organism>
<gene>
    <name evidence="3" type="ORF">ACD_78C00085G0001</name>
</gene>